<dbReference type="EMBL" id="JADJIB010000005">
    <property type="protein sequence ID" value="MBK7274274.1"/>
    <property type="molecule type" value="Genomic_DNA"/>
</dbReference>
<dbReference type="PANTHER" id="PTHR34580:SF3">
    <property type="entry name" value="PROTEIN PAFB"/>
    <property type="match status" value="1"/>
</dbReference>
<evidence type="ECO:0000313" key="3">
    <source>
        <dbReference type="EMBL" id="MBK7274274.1"/>
    </source>
</evidence>
<evidence type="ECO:0000313" key="4">
    <source>
        <dbReference type="Proteomes" id="UP000726105"/>
    </source>
</evidence>
<evidence type="ECO:0000259" key="1">
    <source>
        <dbReference type="Pfam" id="PF08279"/>
    </source>
</evidence>
<gene>
    <name evidence="3" type="ORF">IPI13_14270</name>
</gene>
<proteinExistence type="predicted"/>
<accession>A0A935ILF1</accession>
<dbReference type="Gene3D" id="1.10.10.10">
    <property type="entry name" value="Winged helix-like DNA-binding domain superfamily/Winged helix DNA-binding domain"/>
    <property type="match status" value="1"/>
</dbReference>
<dbReference type="InterPro" id="IPR013196">
    <property type="entry name" value="HTH_11"/>
</dbReference>
<dbReference type="Proteomes" id="UP000726105">
    <property type="component" value="Unassembled WGS sequence"/>
</dbReference>
<organism evidence="3 4">
    <name type="scientific">Candidatus Phosphoribacter hodrii</name>
    <dbReference type="NCBI Taxonomy" id="2953743"/>
    <lineage>
        <taxon>Bacteria</taxon>
        <taxon>Bacillati</taxon>
        <taxon>Actinomycetota</taxon>
        <taxon>Actinomycetes</taxon>
        <taxon>Micrococcales</taxon>
        <taxon>Dermatophilaceae</taxon>
        <taxon>Candidatus Phosphoribacter</taxon>
    </lineage>
</organism>
<sequence length="327" mass="35194">MPSGSPAARALVALEIIERRPGISAADLAERLGVTDRAARRYVATLREAGIPVEAARGRDGGYRLGRGIRLPPLHFGASEALALVMAALDGHHDVSDPESPVGSAIARILRALPTAVAAQADSMRRSTAPVPDRAAARPDPEITAALVEVCSEGRLARLRYRTEAGRRLEVEVEPWFVVVRHRRWYLLCRLLPTQEIRAYRVDRVDAVTPLAGRFDPPRGVDPVALLESHLASGWPYDVVTVIDAPIDEVSRSLPTHLGRLEALEDGTTRLVGSTSIPEMYAQGLSLCPAPFRVQDGDEVRAAVLALGQRLLAAGSGIPSPREAATH</sequence>
<dbReference type="InterPro" id="IPR051534">
    <property type="entry name" value="CBASS_pafABC_assoc_protein"/>
</dbReference>
<dbReference type="AlphaFoldDB" id="A0A935ILF1"/>
<dbReference type="PANTHER" id="PTHR34580">
    <property type="match status" value="1"/>
</dbReference>
<dbReference type="InterPro" id="IPR036388">
    <property type="entry name" value="WH-like_DNA-bd_sf"/>
</dbReference>
<feature type="domain" description="Helix-turn-helix type 11" evidence="1">
    <location>
        <begin position="12"/>
        <end position="64"/>
    </location>
</feature>
<dbReference type="SUPFAM" id="SSF46785">
    <property type="entry name" value="Winged helix' DNA-binding domain"/>
    <property type="match status" value="1"/>
</dbReference>
<dbReference type="InterPro" id="IPR026881">
    <property type="entry name" value="WYL_dom"/>
</dbReference>
<evidence type="ECO:0000259" key="2">
    <source>
        <dbReference type="Pfam" id="PF13280"/>
    </source>
</evidence>
<dbReference type="Pfam" id="PF13280">
    <property type="entry name" value="WYL"/>
    <property type="match status" value="1"/>
</dbReference>
<dbReference type="InterPro" id="IPR036390">
    <property type="entry name" value="WH_DNA-bd_sf"/>
</dbReference>
<dbReference type="Pfam" id="PF08279">
    <property type="entry name" value="HTH_11"/>
    <property type="match status" value="1"/>
</dbReference>
<name>A0A935ILF1_9MICO</name>
<protein>
    <submittedName>
        <fullName evidence="3">WYL domain-containing protein</fullName>
    </submittedName>
</protein>
<feature type="domain" description="WYL" evidence="2">
    <location>
        <begin position="143"/>
        <end position="209"/>
    </location>
</feature>
<reference evidence="3 4" key="1">
    <citation type="submission" date="2020-10" db="EMBL/GenBank/DDBJ databases">
        <title>Connecting structure to function with the recovery of over 1000 high-quality activated sludge metagenome-assembled genomes encoding full-length rRNA genes using long-read sequencing.</title>
        <authorList>
            <person name="Singleton C.M."/>
            <person name="Petriglieri F."/>
            <person name="Kristensen J.M."/>
            <person name="Kirkegaard R.H."/>
            <person name="Michaelsen T.Y."/>
            <person name="Andersen M.H."/>
            <person name="Karst S.M."/>
            <person name="Dueholm M.S."/>
            <person name="Nielsen P.H."/>
            <person name="Albertsen M."/>
        </authorList>
    </citation>
    <scope>NUCLEOTIDE SEQUENCE [LARGE SCALE GENOMIC DNA]</scope>
    <source>
        <strain evidence="3">Ega_18-Q3-R5-49_MAXAC.001</strain>
    </source>
</reference>
<comment type="caution">
    <text evidence="3">The sequence shown here is derived from an EMBL/GenBank/DDBJ whole genome shotgun (WGS) entry which is preliminary data.</text>
</comment>
<dbReference type="PROSITE" id="PS52050">
    <property type="entry name" value="WYL"/>
    <property type="match status" value="1"/>
</dbReference>